<feature type="region of interest" description="Disordered" evidence="1">
    <location>
        <begin position="1"/>
        <end position="35"/>
    </location>
</feature>
<dbReference type="AlphaFoldDB" id="A0A6A6Q1I7"/>
<organism evidence="2 3">
    <name type="scientific">Neohortaea acidophila</name>
    <dbReference type="NCBI Taxonomy" id="245834"/>
    <lineage>
        <taxon>Eukaryota</taxon>
        <taxon>Fungi</taxon>
        <taxon>Dikarya</taxon>
        <taxon>Ascomycota</taxon>
        <taxon>Pezizomycotina</taxon>
        <taxon>Dothideomycetes</taxon>
        <taxon>Dothideomycetidae</taxon>
        <taxon>Mycosphaerellales</taxon>
        <taxon>Teratosphaeriaceae</taxon>
        <taxon>Neohortaea</taxon>
    </lineage>
</organism>
<evidence type="ECO:0000313" key="2">
    <source>
        <dbReference type="EMBL" id="KAF2486125.1"/>
    </source>
</evidence>
<dbReference type="Proteomes" id="UP000799767">
    <property type="component" value="Unassembled WGS sequence"/>
</dbReference>
<dbReference type="EMBL" id="MU001632">
    <property type="protein sequence ID" value="KAF2486125.1"/>
    <property type="molecule type" value="Genomic_DNA"/>
</dbReference>
<keyword evidence="3" id="KW-1185">Reference proteome</keyword>
<dbReference type="GeneID" id="54473582"/>
<accession>A0A6A6Q1I7</accession>
<reference evidence="2" key="1">
    <citation type="journal article" date="2020" name="Stud. Mycol.">
        <title>101 Dothideomycetes genomes: a test case for predicting lifestyles and emergence of pathogens.</title>
        <authorList>
            <person name="Haridas S."/>
            <person name="Albert R."/>
            <person name="Binder M."/>
            <person name="Bloem J."/>
            <person name="Labutti K."/>
            <person name="Salamov A."/>
            <person name="Andreopoulos B."/>
            <person name="Baker S."/>
            <person name="Barry K."/>
            <person name="Bills G."/>
            <person name="Bluhm B."/>
            <person name="Cannon C."/>
            <person name="Castanera R."/>
            <person name="Culley D."/>
            <person name="Daum C."/>
            <person name="Ezra D."/>
            <person name="Gonzalez J."/>
            <person name="Henrissat B."/>
            <person name="Kuo A."/>
            <person name="Liang C."/>
            <person name="Lipzen A."/>
            <person name="Lutzoni F."/>
            <person name="Magnuson J."/>
            <person name="Mondo S."/>
            <person name="Nolan M."/>
            <person name="Ohm R."/>
            <person name="Pangilinan J."/>
            <person name="Park H.-J."/>
            <person name="Ramirez L."/>
            <person name="Alfaro M."/>
            <person name="Sun H."/>
            <person name="Tritt A."/>
            <person name="Yoshinaga Y."/>
            <person name="Zwiers L.-H."/>
            <person name="Turgeon B."/>
            <person name="Goodwin S."/>
            <person name="Spatafora J."/>
            <person name="Crous P."/>
            <person name="Grigoriev I."/>
        </authorList>
    </citation>
    <scope>NUCLEOTIDE SEQUENCE</scope>
    <source>
        <strain evidence="2">CBS 113389</strain>
    </source>
</reference>
<evidence type="ECO:0000256" key="1">
    <source>
        <dbReference type="SAM" id="MobiDB-lite"/>
    </source>
</evidence>
<gene>
    <name evidence="2" type="ORF">BDY17DRAFT_290878</name>
</gene>
<evidence type="ECO:0000313" key="3">
    <source>
        <dbReference type="Proteomes" id="UP000799767"/>
    </source>
</evidence>
<proteinExistence type="predicted"/>
<protein>
    <submittedName>
        <fullName evidence="2">Uncharacterized protein</fullName>
    </submittedName>
</protein>
<name>A0A6A6Q1I7_9PEZI</name>
<sequence>MHQGPNGKVRYSWHARPRARPTPAIHSTCGTRSSRTPLIFMHAHTNREDARAHRRRGHPPYVQ</sequence>
<dbReference type="RefSeq" id="XP_033592694.1">
    <property type="nucleotide sequence ID" value="XM_033732580.1"/>
</dbReference>